<name>A0ABR4HPY7_9EURO</name>
<comment type="caution">
    <text evidence="2">The sequence shown here is derived from an EMBL/GenBank/DDBJ whole genome shotgun (WGS) entry which is preliminary data.</text>
</comment>
<feature type="region of interest" description="Disordered" evidence="1">
    <location>
        <begin position="1"/>
        <end position="35"/>
    </location>
</feature>
<dbReference type="EMBL" id="JBFXLT010000017">
    <property type="protein sequence ID" value="KAL2817546.1"/>
    <property type="molecule type" value="Genomic_DNA"/>
</dbReference>
<reference evidence="2 3" key="1">
    <citation type="submission" date="2024-07" db="EMBL/GenBank/DDBJ databases">
        <title>Section-level genome sequencing and comparative genomics of Aspergillus sections Usti and Cavernicolus.</title>
        <authorList>
            <consortium name="Lawrence Berkeley National Laboratory"/>
            <person name="Nybo J.L."/>
            <person name="Vesth T.C."/>
            <person name="Theobald S."/>
            <person name="Frisvad J.C."/>
            <person name="Larsen T.O."/>
            <person name="Kjaerboelling I."/>
            <person name="Rothschild-Mancinelli K."/>
            <person name="Lyhne E.K."/>
            <person name="Kogle M.E."/>
            <person name="Barry K."/>
            <person name="Clum A."/>
            <person name="Na H."/>
            <person name="Ledsgaard L."/>
            <person name="Lin J."/>
            <person name="Lipzen A."/>
            <person name="Kuo A."/>
            <person name="Riley R."/>
            <person name="Mondo S."/>
            <person name="Labutti K."/>
            <person name="Haridas S."/>
            <person name="Pangalinan J."/>
            <person name="Salamov A.A."/>
            <person name="Simmons B.A."/>
            <person name="Magnuson J.K."/>
            <person name="Chen J."/>
            <person name="Drula E."/>
            <person name="Henrissat B."/>
            <person name="Wiebenga A."/>
            <person name="Lubbers R.J."/>
            <person name="Gomes A.C."/>
            <person name="Makela M.R."/>
            <person name="Stajich J."/>
            <person name="Grigoriev I.V."/>
            <person name="Mortensen U.H."/>
            <person name="De Vries R.P."/>
            <person name="Baker S.E."/>
            <person name="Andersen M.R."/>
        </authorList>
    </citation>
    <scope>NUCLEOTIDE SEQUENCE [LARGE SCALE GENOMIC DNA]</scope>
    <source>
        <strain evidence="2 3">CBS 588.65</strain>
    </source>
</reference>
<keyword evidence="3" id="KW-1185">Reference proteome</keyword>
<evidence type="ECO:0000313" key="2">
    <source>
        <dbReference type="EMBL" id="KAL2817546.1"/>
    </source>
</evidence>
<evidence type="ECO:0000256" key="1">
    <source>
        <dbReference type="SAM" id="MobiDB-lite"/>
    </source>
</evidence>
<evidence type="ECO:0000313" key="3">
    <source>
        <dbReference type="Proteomes" id="UP001610334"/>
    </source>
</evidence>
<dbReference type="Proteomes" id="UP001610334">
    <property type="component" value="Unassembled WGS sequence"/>
</dbReference>
<proteinExistence type="predicted"/>
<organism evidence="2 3">
    <name type="scientific">Aspergillus granulosus</name>
    <dbReference type="NCBI Taxonomy" id="176169"/>
    <lineage>
        <taxon>Eukaryota</taxon>
        <taxon>Fungi</taxon>
        <taxon>Dikarya</taxon>
        <taxon>Ascomycota</taxon>
        <taxon>Pezizomycotina</taxon>
        <taxon>Eurotiomycetes</taxon>
        <taxon>Eurotiomycetidae</taxon>
        <taxon>Eurotiales</taxon>
        <taxon>Aspergillaceae</taxon>
        <taxon>Aspergillus</taxon>
        <taxon>Aspergillus subgen. Nidulantes</taxon>
    </lineage>
</organism>
<protein>
    <submittedName>
        <fullName evidence="2">Uncharacterized protein</fullName>
    </submittedName>
</protein>
<sequence>MLASVLAELSATTSAGSRVPDQPGPWSVDSVQHTPTRPRALELVRSRDDDWSCPSSVYLKEMRFPENNGCLEPSDASFRSARLVLALGSRGQPRRTETSQSTTQT</sequence>
<accession>A0ABR4HPY7</accession>
<gene>
    <name evidence="2" type="ORF">BJX63DRAFT_385377</name>
</gene>